<evidence type="ECO:0000256" key="2">
    <source>
        <dbReference type="SAM" id="SignalP"/>
    </source>
</evidence>
<name>A0A6L9MXF3_9ALTE</name>
<evidence type="ECO:0000313" key="4">
    <source>
        <dbReference type="Proteomes" id="UP000478837"/>
    </source>
</evidence>
<reference evidence="3 4" key="1">
    <citation type="submission" date="2020-01" db="EMBL/GenBank/DDBJ databases">
        <title>Genomes of bacteria type strains.</title>
        <authorList>
            <person name="Chen J."/>
            <person name="Zhu S."/>
            <person name="Yang J."/>
        </authorList>
    </citation>
    <scope>NUCLEOTIDE SEQUENCE [LARGE SCALE GENOMIC DNA]</scope>
    <source>
        <strain evidence="3 4">LMG 22958</strain>
    </source>
</reference>
<dbReference type="EMBL" id="JAAAWP010000010">
    <property type="protein sequence ID" value="NDW22787.1"/>
    <property type="molecule type" value="Genomic_DNA"/>
</dbReference>
<feature type="chain" id="PRO_5026757000" evidence="2">
    <location>
        <begin position="22"/>
        <end position="323"/>
    </location>
</feature>
<dbReference type="SUPFAM" id="SSF53850">
    <property type="entry name" value="Periplasmic binding protein-like II"/>
    <property type="match status" value="1"/>
</dbReference>
<feature type="signal peptide" evidence="2">
    <location>
        <begin position="1"/>
        <end position="21"/>
    </location>
</feature>
<keyword evidence="2" id="KW-0732">Signal</keyword>
<evidence type="ECO:0000313" key="3">
    <source>
        <dbReference type="EMBL" id="NDW22787.1"/>
    </source>
</evidence>
<protein>
    <submittedName>
        <fullName evidence="3">Amino acid ABC transporter substrate-binding protein</fullName>
    </submittedName>
</protein>
<dbReference type="RefSeq" id="WP_163112507.1">
    <property type="nucleotide sequence ID" value="NZ_JAAAWP010000010.1"/>
</dbReference>
<proteinExistence type="predicted"/>
<sequence>MRLPGKALIVFSLLSFITALSDVSARQNSDESDIPRVHTQVRLPNIHPGRDAIYSYAKQLLFNALTVTEKEYGTFEFIISEQESPQQRQLRSLEHDMLDVTWSVTSKDREAYFQPIRIPIMAGLYGKRVLLIAGDDTRFSKNIDIDTLRNFRAALGYDWPDTDIFRHAQIPVLETNYRASFKMVADGFADMFPRSVMEVKEEMSNLELSRGLQLENNLVIAYPSPVFFFVRSDNQLLAKRITDGLLQLIETGSFQQLLLSQEGYQESLALMEGRTTINIDNPLLNEESRMALETFVPRLTRMKNTPEQVSPDEQDSKQTKKEL</sequence>
<comment type="caution">
    <text evidence="3">The sequence shown here is derived from an EMBL/GenBank/DDBJ whole genome shotgun (WGS) entry which is preliminary data.</text>
</comment>
<evidence type="ECO:0000256" key="1">
    <source>
        <dbReference type="SAM" id="MobiDB-lite"/>
    </source>
</evidence>
<accession>A0A6L9MXF3</accession>
<dbReference type="AlphaFoldDB" id="A0A6L9MXF3"/>
<keyword evidence="4" id="KW-1185">Reference proteome</keyword>
<organism evidence="3 4">
    <name type="scientific">Alteromonas hispanica</name>
    <dbReference type="NCBI Taxonomy" id="315421"/>
    <lineage>
        <taxon>Bacteria</taxon>
        <taxon>Pseudomonadati</taxon>
        <taxon>Pseudomonadota</taxon>
        <taxon>Gammaproteobacteria</taxon>
        <taxon>Alteromonadales</taxon>
        <taxon>Alteromonadaceae</taxon>
        <taxon>Alteromonas/Salinimonas group</taxon>
        <taxon>Alteromonas</taxon>
    </lineage>
</organism>
<dbReference type="Proteomes" id="UP000478837">
    <property type="component" value="Unassembled WGS sequence"/>
</dbReference>
<gene>
    <name evidence="3" type="ORF">GTW09_14755</name>
</gene>
<feature type="compositionally biased region" description="Basic and acidic residues" evidence="1">
    <location>
        <begin position="314"/>
        <end position="323"/>
    </location>
</feature>
<feature type="region of interest" description="Disordered" evidence="1">
    <location>
        <begin position="300"/>
        <end position="323"/>
    </location>
</feature>